<gene>
    <name evidence="9" type="ORF">C665_06899</name>
</gene>
<comment type="caution">
    <text evidence="9">The sequence shown here is derived from an EMBL/GenBank/DDBJ whole genome shotgun (WGS) entry which is preliminary data.</text>
</comment>
<keyword evidence="2 6" id="KW-0349">Heme</keyword>
<organism evidence="9 10">
    <name type="scientific">Thauera aminoaromatica S2</name>
    <dbReference type="NCBI Taxonomy" id="1234381"/>
    <lineage>
        <taxon>Bacteria</taxon>
        <taxon>Pseudomonadati</taxon>
        <taxon>Pseudomonadota</taxon>
        <taxon>Betaproteobacteria</taxon>
        <taxon>Rhodocyclales</taxon>
        <taxon>Zoogloeaceae</taxon>
        <taxon>Thauera</taxon>
    </lineage>
</organism>
<keyword evidence="5 6" id="KW-0408">Iron</keyword>
<dbReference type="PROSITE" id="PS51007">
    <property type="entry name" value="CYTC"/>
    <property type="match status" value="1"/>
</dbReference>
<reference evidence="9 10" key="1">
    <citation type="submission" date="2012-09" db="EMBL/GenBank/DDBJ databases">
        <title>Draft Genome Sequences of 6 Strains from Genus Thauera.</title>
        <authorList>
            <person name="Liu B."/>
            <person name="Shapleigh J.P."/>
            <person name="Frostegard A.H."/>
        </authorList>
    </citation>
    <scope>NUCLEOTIDE SEQUENCE [LARGE SCALE GENOMIC DNA]</scope>
    <source>
        <strain evidence="9 10">S2</strain>
    </source>
</reference>
<dbReference type="InterPro" id="IPR009056">
    <property type="entry name" value="Cyt_c-like_dom"/>
</dbReference>
<evidence type="ECO:0000313" key="10">
    <source>
        <dbReference type="Proteomes" id="UP000013042"/>
    </source>
</evidence>
<dbReference type="Proteomes" id="UP000013042">
    <property type="component" value="Unassembled WGS sequence"/>
</dbReference>
<sequence length="148" mass="14995">MSNPRPLRPARLAMPVALVAAALLAGCGDSGKVDEELRATLIQPVARVEIQAVTITPGTRTGEQIYKSICAACHDAGAVGAPKTGDAAAWGPRLALGHDGLTASAIAGKNAMPPRGGGSDLTDTEVKRAVAYLANLAGAGYTEPPVEK</sequence>
<name>N6Y583_THASP</name>
<dbReference type="PROSITE" id="PS51257">
    <property type="entry name" value="PROKAR_LIPOPROTEIN"/>
    <property type="match status" value="1"/>
</dbReference>
<feature type="signal peptide" evidence="7">
    <location>
        <begin position="1"/>
        <end position="25"/>
    </location>
</feature>
<dbReference type="PANTHER" id="PTHR40942">
    <property type="match status" value="1"/>
</dbReference>
<feature type="domain" description="Cytochrome c" evidence="8">
    <location>
        <begin position="57"/>
        <end position="137"/>
    </location>
</feature>
<dbReference type="GO" id="GO:0020037">
    <property type="term" value="F:heme binding"/>
    <property type="evidence" value="ECO:0007669"/>
    <property type="project" value="InterPro"/>
</dbReference>
<evidence type="ECO:0000256" key="5">
    <source>
        <dbReference type="ARBA" id="ARBA00023004"/>
    </source>
</evidence>
<dbReference type="InterPro" id="IPR002323">
    <property type="entry name" value="Cyt_CIE"/>
</dbReference>
<dbReference type="InterPro" id="IPR036909">
    <property type="entry name" value="Cyt_c-like_dom_sf"/>
</dbReference>
<evidence type="ECO:0000259" key="8">
    <source>
        <dbReference type="PROSITE" id="PS51007"/>
    </source>
</evidence>
<evidence type="ECO:0000256" key="7">
    <source>
        <dbReference type="SAM" id="SignalP"/>
    </source>
</evidence>
<evidence type="ECO:0000256" key="3">
    <source>
        <dbReference type="ARBA" id="ARBA00022723"/>
    </source>
</evidence>
<dbReference type="PANTHER" id="PTHR40942:SF4">
    <property type="entry name" value="CYTOCHROME C5"/>
    <property type="match status" value="1"/>
</dbReference>
<dbReference type="GO" id="GO:0005506">
    <property type="term" value="F:iron ion binding"/>
    <property type="evidence" value="ECO:0007669"/>
    <property type="project" value="InterPro"/>
</dbReference>
<evidence type="ECO:0000256" key="4">
    <source>
        <dbReference type="ARBA" id="ARBA00022982"/>
    </source>
</evidence>
<dbReference type="AlphaFoldDB" id="N6Y583"/>
<evidence type="ECO:0000256" key="1">
    <source>
        <dbReference type="ARBA" id="ARBA00022448"/>
    </source>
</evidence>
<dbReference type="RefSeq" id="WP_004303635.1">
    <property type="nucleotide sequence ID" value="NZ_AMXD01000029.1"/>
</dbReference>
<protein>
    <submittedName>
        <fullName evidence="9">Cytochrome C class I</fullName>
    </submittedName>
</protein>
<proteinExistence type="predicted"/>
<dbReference type="Gene3D" id="1.10.760.10">
    <property type="entry name" value="Cytochrome c-like domain"/>
    <property type="match status" value="1"/>
</dbReference>
<dbReference type="PRINTS" id="PR00607">
    <property type="entry name" value="CYTCHROMECIE"/>
</dbReference>
<dbReference type="SUPFAM" id="SSF46626">
    <property type="entry name" value="Cytochrome c"/>
    <property type="match status" value="1"/>
</dbReference>
<keyword evidence="3 6" id="KW-0479">Metal-binding</keyword>
<accession>N6Y583</accession>
<evidence type="ECO:0000256" key="6">
    <source>
        <dbReference type="PROSITE-ProRule" id="PRU00433"/>
    </source>
</evidence>
<evidence type="ECO:0000256" key="2">
    <source>
        <dbReference type="ARBA" id="ARBA00022617"/>
    </source>
</evidence>
<keyword evidence="4" id="KW-0249">Electron transport</keyword>
<keyword evidence="7" id="KW-0732">Signal</keyword>
<dbReference type="GO" id="GO:0009055">
    <property type="term" value="F:electron transfer activity"/>
    <property type="evidence" value="ECO:0007669"/>
    <property type="project" value="InterPro"/>
</dbReference>
<evidence type="ECO:0000313" key="9">
    <source>
        <dbReference type="EMBL" id="ENO86740.1"/>
    </source>
</evidence>
<dbReference type="Pfam" id="PF13442">
    <property type="entry name" value="Cytochrome_CBB3"/>
    <property type="match status" value="1"/>
</dbReference>
<keyword evidence="1" id="KW-0813">Transport</keyword>
<feature type="chain" id="PRO_5004127772" evidence="7">
    <location>
        <begin position="26"/>
        <end position="148"/>
    </location>
</feature>
<dbReference type="EMBL" id="AMXD01000029">
    <property type="protein sequence ID" value="ENO86740.1"/>
    <property type="molecule type" value="Genomic_DNA"/>
</dbReference>